<protein>
    <submittedName>
        <fullName evidence="2">Uncharacterized protein</fullName>
    </submittedName>
</protein>
<dbReference type="EMBL" id="AMCW01000018">
    <property type="protein sequence ID" value="EKK03897.1"/>
    <property type="molecule type" value="Genomic_DNA"/>
</dbReference>
<proteinExistence type="predicted"/>
<evidence type="ECO:0000313" key="2">
    <source>
        <dbReference type="EMBL" id="EKK03897.1"/>
    </source>
</evidence>
<dbReference type="AlphaFoldDB" id="K5DAY4"/>
<name>K5DAY4_RHOBT</name>
<sequence length="49" mass="5541">MIESLLEIPPSLPDDLRAMWQRNLETARDNNAEPPTEMFAQSIADQLTA</sequence>
<evidence type="ECO:0000313" key="3">
    <source>
        <dbReference type="Proteomes" id="UP000007993"/>
    </source>
</evidence>
<feature type="region of interest" description="Disordered" evidence="1">
    <location>
        <begin position="27"/>
        <end position="49"/>
    </location>
</feature>
<organism evidence="2 3">
    <name type="scientific">Rhodopirellula baltica SH28</name>
    <dbReference type="NCBI Taxonomy" id="993517"/>
    <lineage>
        <taxon>Bacteria</taxon>
        <taxon>Pseudomonadati</taxon>
        <taxon>Planctomycetota</taxon>
        <taxon>Planctomycetia</taxon>
        <taxon>Pirellulales</taxon>
        <taxon>Pirellulaceae</taxon>
        <taxon>Rhodopirellula</taxon>
    </lineage>
</organism>
<accession>K5DAY4</accession>
<dbReference type="Proteomes" id="UP000007993">
    <property type="component" value="Unassembled WGS sequence"/>
</dbReference>
<dbReference type="PATRIC" id="fig|993517.3.peg.697"/>
<reference evidence="2 3" key="1">
    <citation type="journal article" date="2013" name="Mar. Genomics">
        <title>Expression of sulfatases in Rhodopirellula baltica and the diversity of sulfatases in the genus Rhodopirellula.</title>
        <authorList>
            <person name="Wegner C.E."/>
            <person name="Richter-Heitmann T."/>
            <person name="Klindworth A."/>
            <person name="Klockow C."/>
            <person name="Richter M."/>
            <person name="Achstetter T."/>
            <person name="Glockner F.O."/>
            <person name="Harder J."/>
        </authorList>
    </citation>
    <scope>NUCLEOTIDE SEQUENCE [LARGE SCALE GENOMIC DNA]</scope>
    <source>
        <strain evidence="2 3">SH28</strain>
    </source>
</reference>
<evidence type="ECO:0000256" key="1">
    <source>
        <dbReference type="SAM" id="MobiDB-lite"/>
    </source>
</evidence>
<gene>
    <name evidence="2" type="ORF">RBSH_00638</name>
</gene>
<comment type="caution">
    <text evidence="2">The sequence shown here is derived from an EMBL/GenBank/DDBJ whole genome shotgun (WGS) entry which is preliminary data.</text>
</comment>